<dbReference type="EMBL" id="FNHL01000001">
    <property type="protein sequence ID" value="SDL97743.1"/>
    <property type="molecule type" value="Genomic_DNA"/>
</dbReference>
<keyword evidence="2" id="KW-0812">Transmembrane</keyword>
<feature type="transmembrane region" description="Helical" evidence="2">
    <location>
        <begin position="117"/>
        <end position="142"/>
    </location>
</feature>
<dbReference type="STRING" id="660521.SAMN04487949_0373"/>
<evidence type="ECO:0000256" key="2">
    <source>
        <dbReference type="SAM" id="Phobius"/>
    </source>
</evidence>
<evidence type="ECO:0000313" key="4">
    <source>
        <dbReference type="Proteomes" id="UP000199451"/>
    </source>
</evidence>
<feature type="region of interest" description="Disordered" evidence="1">
    <location>
        <begin position="1"/>
        <end position="40"/>
    </location>
</feature>
<protein>
    <submittedName>
        <fullName evidence="3">Uncharacterized protein</fullName>
    </submittedName>
</protein>
<dbReference type="OrthoDB" id="331072at2157"/>
<dbReference type="RefSeq" id="WP_089693508.1">
    <property type="nucleotide sequence ID" value="NZ_FNHL01000001.1"/>
</dbReference>
<organism evidence="3 4">
    <name type="scientific">Halogranum gelatinilyticum</name>
    <dbReference type="NCBI Taxonomy" id="660521"/>
    <lineage>
        <taxon>Archaea</taxon>
        <taxon>Methanobacteriati</taxon>
        <taxon>Methanobacteriota</taxon>
        <taxon>Stenosarchaea group</taxon>
        <taxon>Halobacteria</taxon>
        <taxon>Halobacteriales</taxon>
        <taxon>Haloferacaceae</taxon>
    </lineage>
</organism>
<feature type="transmembrane region" description="Helical" evidence="2">
    <location>
        <begin position="49"/>
        <end position="70"/>
    </location>
</feature>
<feature type="transmembrane region" description="Helical" evidence="2">
    <location>
        <begin position="82"/>
        <end position="105"/>
    </location>
</feature>
<accession>A0A1G9PGR2</accession>
<name>A0A1G9PGR2_9EURY</name>
<feature type="transmembrane region" description="Helical" evidence="2">
    <location>
        <begin position="154"/>
        <end position="173"/>
    </location>
</feature>
<evidence type="ECO:0000313" key="3">
    <source>
        <dbReference type="EMBL" id="SDL97743.1"/>
    </source>
</evidence>
<reference evidence="4" key="1">
    <citation type="submission" date="2016-10" db="EMBL/GenBank/DDBJ databases">
        <authorList>
            <person name="Varghese N."/>
            <person name="Submissions S."/>
        </authorList>
    </citation>
    <scope>NUCLEOTIDE SEQUENCE [LARGE SCALE GENOMIC DNA]</scope>
    <source>
        <strain evidence="4">CGMCC 1.10119</strain>
    </source>
</reference>
<feature type="compositionally biased region" description="Acidic residues" evidence="1">
    <location>
        <begin position="10"/>
        <end position="28"/>
    </location>
</feature>
<sequence length="199" mass="20747">MSPRPADGADGADEADDPDGPDGPDGPDETATGRDADGRPWYDDSTGRLLVLGYLLGTLAFVAVTVGVPGESSPQSYLLGTGFAVVVPLHVYVFAVLGGLGYVFTRLVRNFEEETASLVRAGLTVVAALPLGAGVYLLSAVIVPDAATADNQQARVLLAGIVFLSGLYVNLTYKRLGALAKRLLPRGRTADRRGSESDD</sequence>
<keyword evidence="2" id="KW-1133">Transmembrane helix</keyword>
<gene>
    <name evidence="3" type="ORF">SAMN04487949_0373</name>
</gene>
<keyword evidence="2" id="KW-0472">Membrane</keyword>
<dbReference type="AlphaFoldDB" id="A0A1G9PGR2"/>
<evidence type="ECO:0000256" key="1">
    <source>
        <dbReference type="SAM" id="MobiDB-lite"/>
    </source>
</evidence>
<feature type="compositionally biased region" description="Basic and acidic residues" evidence="1">
    <location>
        <begin position="31"/>
        <end position="40"/>
    </location>
</feature>
<keyword evidence="4" id="KW-1185">Reference proteome</keyword>
<proteinExistence type="predicted"/>
<dbReference type="Proteomes" id="UP000199451">
    <property type="component" value="Unassembled WGS sequence"/>
</dbReference>